<organism evidence="2 3">
    <name type="scientific">Rhodocista pekingensis</name>
    <dbReference type="NCBI Taxonomy" id="201185"/>
    <lineage>
        <taxon>Bacteria</taxon>
        <taxon>Pseudomonadati</taxon>
        <taxon>Pseudomonadota</taxon>
        <taxon>Alphaproteobacteria</taxon>
        <taxon>Rhodospirillales</taxon>
        <taxon>Azospirillaceae</taxon>
        <taxon>Rhodocista</taxon>
    </lineage>
</organism>
<proteinExistence type="predicted"/>
<accession>A0ABW2KQH0</accession>
<dbReference type="InterPro" id="IPR019704">
    <property type="entry name" value="Flagellar_assmbl_FliX_class2"/>
</dbReference>
<dbReference type="Proteomes" id="UP001596456">
    <property type="component" value="Unassembled WGS sequence"/>
</dbReference>
<sequence length="138" mass="14814">MKIEGPGSLRPGQVGKARRTGSGGSDFLRELQEGEGSAAPVGGAQTAAAVNPLFALQEVDDATTGRRKAKQRAETILDKLDELRLGLLSGTYPRERLLQLIQAVQEQRAQVDDPRLQQILDEIDLRAQVEIAKLSAGG</sequence>
<keyword evidence="2" id="KW-0282">Flagellum</keyword>
<evidence type="ECO:0000313" key="3">
    <source>
        <dbReference type="Proteomes" id="UP001596456"/>
    </source>
</evidence>
<evidence type="ECO:0000313" key="2">
    <source>
        <dbReference type="EMBL" id="MFC7332236.1"/>
    </source>
</evidence>
<evidence type="ECO:0000256" key="1">
    <source>
        <dbReference type="SAM" id="MobiDB-lite"/>
    </source>
</evidence>
<keyword evidence="2" id="KW-0969">Cilium</keyword>
<dbReference type="RefSeq" id="WP_377356509.1">
    <property type="nucleotide sequence ID" value="NZ_JBHTCM010000004.1"/>
</dbReference>
<comment type="caution">
    <text evidence="2">The sequence shown here is derived from an EMBL/GenBank/DDBJ whole genome shotgun (WGS) entry which is preliminary data.</text>
</comment>
<protein>
    <submittedName>
        <fullName evidence="2">Flagellar assembly protein FliX</fullName>
    </submittedName>
</protein>
<dbReference type="Pfam" id="PF10768">
    <property type="entry name" value="FliX"/>
    <property type="match status" value="1"/>
</dbReference>
<name>A0ABW2KQH0_9PROT</name>
<dbReference type="NCBIfam" id="NF009426">
    <property type="entry name" value="PRK12787.1-2"/>
    <property type="match status" value="1"/>
</dbReference>
<keyword evidence="2" id="KW-0966">Cell projection</keyword>
<gene>
    <name evidence="2" type="ORF">ACFQPS_03615</name>
</gene>
<feature type="region of interest" description="Disordered" evidence="1">
    <location>
        <begin position="1"/>
        <end position="44"/>
    </location>
</feature>
<dbReference type="EMBL" id="JBHTCM010000004">
    <property type="protein sequence ID" value="MFC7332236.1"/>
    <property type="molecule type" value="Genomic_DNA"/>
</dbReference>
<keyword evidence="3" id="KW-1185">Reference proteome</keyword>
<reference evidence="3" key="1">
    <citation type="journal article" date="2019" name="Int. J. Syst. Evol. Microbiol.">
        <title>The Global Catalogue of Microorganisms (GCM) 10K type strain sequencing project: providing services to taxonomists for standard genome sequencing and annotation.</title>
        <authorList>
            <consortium name="The Broad Institute Genomics Platform"/>
            <consortium name="The Broad Institute Genome Sequencing Center for Infectious Disease"/>
            <person name="Wu L."/>
            <person name="Ma J."/>
        </authorList>
    </citation>
    <scope>NUCLEOTIDE SEQUENCE [LARGE SCALE GENOMIC DNA]</scope>
    <source>
        <strain evidence="3">CGMCC 1.16275</strain>
    </source>
</reference>